<accession>A0A815RKA6</accession>
<dbReference type="Proteomes" id="UP000663889">
    <property type="component" value="Unassembled WGS sequence"/>
</dbReference>
<organism evidence="3 5">
    <name type="scientific">Rotaria sordida</name>
    <dbReference type="NCBI Taxonomy" id="392033"/>
    <lineage>
        <taxon>Eukaryota</taxon>
        <taxon>Metazoa</taxon>
        <taxon>Spiralia</taxon>
        <taxon>Gnathifera</taxon>
        <taxon>Rotifera</taxon>
        <taxon>Eurotatoria</taxon>
        <taxon>Bdelloidea</taxon>
        <taxon>Philodinida</taxon>
        <taxon>Philodinidae</taxon>
        <taxon>Rotaria</taxon>
    </lineage>
</organism>
<dbReference type="EMBL" id="CAJOBE010024590">
    <property type="protein sequence ID" value="CAF4263554.1"/>
    <property type="molecule type" value="Genomic_DNA"/>
</dbReference>
<evidence type="ECO:0000256" key="1">
    <source>
        <dbReference type="ARBA" id="ARBA00022737"/>
    </source>
</evidence>
<name>A0A815RKA6_9BILA</name>
<sequence>MRYLSSASSGTVIAGGNGPGTNSTQLFYPVAIYFEASSNSLVIANYMANNIVRWVIGSSSWILVAGDISGASGSTSTLLNMPVSLTVDYMSNVYVADTGNSRVQLFLAGQLNGTTVAGVTGVSGTTSSLLGIPYGVALDSQLNLYVADTTNYRVQTFLRH</sequence>
<dbReference type="InterPro" id="IPR001258">
    <property type="entry name" value="NHL_repeat"/>
</dbReference>
<evidence type="ECO:0000313" key="3">
    <source>
        <dbReference type="EMBL" id="CAF1476213.1"/>
    </source>
</evidence>
<dbReference type="Gene3D" id="2.120.10.30">
    <property type="entry name" value="TolB, C-terminal domain"/>
    <property type="match status" value="1"/>
</dbReference>
<gene>
    <name evidence="4" type="ORF">FNK824_LOCUS39177</name>
    <name evidence="3" type="ORF">SEV965_LOCUS34880</name>
</gene>
<reference evidence="3" key="1">
    <citation type="submission" date="2021-02" db="EMBL/GenBank/DDBJ databases">
        <authorList>
            <person name="Nowell W R."/>
        </authorList>
    </citation>
    <scope>NUCLEOTIDE SEQUENCE</scope>
</reference>
<dbReference type="Proteomes" id="UP000663874">
    <property type="component" value="Unassembled WGS sequence"/>
</dbReference>
<keyword evidence="1" id="KW-0677">Repeat</keyword>
<dbReference type="InterPro" id="IPR011042">
    <property type="entry name" value="6-blade_b-propeller_TolB-like"/>
</dbReference>
<comment type="caution">
    <text evidence="3">The sequence shown here is derived from an EMBL/GenBank/DDBJ whole genome shotgun (WGS) entry which is preliminary data.</text>
</comment>
<dbReference type="AlphaFoldDB" id="A0A815RKA6"/>
<evidence type="ECO:0000313" key="4">
    <source>
        <dbReference type="EMBL" id="CAF4263554.1"/>
    </source>
</evidence>
<evidence type="ECO:0000313" key="5">
    <source>
        <dbReference type="Proteomes" id="UP000663889"/>
    </source>
</evidence>
<proteinExistence type="predicted"/>
<dbReference type="SUPFAM" id="SSF101898">
    <property type="entry name" value="NHL repeat"/>
    <property type="match status" value="1"/>
</dbReference>
<protein>
    <recommendedName>
        <fullName evidence="6">NHL repeat-containing protein</fullName>
    </recommendedName>
</protein>
<feature type="repeat" description="NHL" evidence="2">
    <location>
        <begin position="79"/>
        <end position="109"/>
    </location>
</feature>
<evidence type="ECO:0008006" key="6">
    <source>
        <dbReference type="Google" id="ProtNLM"/>
    </source>
</evidence>
<dbReference type="Pfam" id="PF01436">
    <property type="entry name" value="NHL"/>
    <property type="match status" value="2"/>
</dbReference>
<dbReference type="EMBL" id="CAJNOU010005379">
    <property type="protein sequence ID" value="CAF1476213.1"/>
    <property type="molecule type" value="Genomic_DNA"/>
</dbReference>
<evidence type="ECO:0000256" key="2">
    <source>
        <dbReference type="PROSITE-ProRule" id="PRU00504"/>
    </source>
</evidence>
<dbReference type="PROSITE" id="PS51125">
    <property type="entry name" value="NHL"/>
    <property type="match status" value="1"/>
</dbReference>